<evidence type="ECO:0000313" key="2">
    <source>
        <dbReference type="Proteomes" id="UP001500973"/>
    </source>
</evidence>
<gene>
    <name evidence="1" type="ORF">GCM10009601_62300</name>
</gene>
<dbReference type="EMBL" id="BAAAIZ010000134">
    <property type="protein sequence ID" value="GAA1435754.1"/>
    <property type="molecule type" value="Genomic_DNA"/>
</dbReference>
<reference evidence="2" key="1">
    <citation type="journal article" date="2019" name="Int. J. Syst. Evol. Microbiol.">
        <title>The Global Catalogue of Microorganisms (GCM) 10K type strain sequencing project: providing services to taxonomists for standard genome sequencing and annotation.</title>
        <authorList>
            <consortium name="The Broad Institute Genomics Platform"/>
            <consortium name="The Broad Institute Genome Sequencing Center for Infectious Disease"/>
            <person name="Wu L."/>
            <person name="Ma J."/>
        </authorList>
    </citation>
    <scope>NUCLEOTIDE SEQUENCE [LARGE SCALE GENOMIC DNA]</scope>
    <source>
        <strain evidence="2">JCM 11756</strain>
    </source>
</reference>
<accession>A0ABP4K0C5</accession>
<organism evidence="1 2">
    <name type="scientific">Streptomyces thermospinosisporus</name>
    <dbReference type="NCBI Taxonomy" id="161482"/>
    <lineage>
        <taxon>Bacteria</taxon>
        <taxon>Bacillati</taxon>
        <taxon>Actinomycetota</taxon>
        <taxon>Actinomycetes</taxon>
        <taxon>Kitasatosporales</taxon>
        <taxon>Streptomycetaceae</taxon>
        <taxon>Streptomyces</taxon>
    </lineage>
</organism>
<name>A0ABP4K0C5_9ACTN</name>
<evidence type="ECO:0000313" key="1">
    <source>
        <dbReference type="EMBL" id="GAA1435754.1"/>
    </source>
</evidence>
<protein>
    <recommendedName>
        <fullName evidence="3">ABC transporter permease</fullName>
    </recommendedName>
</protein>
<comment type="caution">
    <text evidence="1">The sequence shown here is derived from an EMBL/GenBank/DDBJ whole genome shotgun (WGS) entry which is preliminary data.</text>
</comment>
<dbReference type="Proteomes" id="UP001500973">
    <property type="component" value="Unassembled WGS sequence"/>
</dbReference>
<sequence length="66" mass="7671">MNRRHIEAGLHRGMMELRHIRRDRRAQVGLLVNPLMFLLVAYGRDGDIPGSHVELPRLSWSPVILF</sequence>
<evidence type="ECO:0008006" key="3">
    <source>
        <dbReference type="Google" id="ProtNLM"/>
    </source>
</evidence>
<proteinExistence type="predicted"/>
<keyword evidence="2" id="KW-1185">Reference proteome</keyword>